<dbReference type="InterPro" id="IPR012444">
    <property type="entry name" value="DUF1647"/>
</dbReference>
<gene>
    <name evidence="2" type="ORF">SNE40_015662</name>
</gene>
<dbReference type="EMBL" id="JAZGQO010000010">
    <property type="protein sequence ID" value="KAK6177591.1"/>
    <property type="molecule type" value="Genomic_DNA"/>
</dbReference>
<sequence>MVVDIELAVNEGRMTAYSFKGLTKSQKKGSGLPIPLLTVFGSAVIWILVVIFAYLFYVYFFLFLRIYDDSDLDVPCENKLSVYHDSDFIQKHNLNRVMNYPVGDSLPYLKSFGFKESDFRTATQPEQKLPRIVTAVDSSQFYQVQGLIRHLAEDVNSVGDVYLIIYDIGLNPGQALLLMNQCNCIVRRFHFEAYPDHVTDISNFAWRPLIIQAVLEETGSVLYIEPTTRFKSSNSLELFRKRGTRHFYLWDEETFSSVVGYTDKGMFDFLEEKRCEFVDTGLISTEIMVFYKTNITWNSILRPWLACAFNQNCIAPQGARSDYCFHIRHPRTTGCHMFDQSAISIITNRVFQITADRKKMIPPRITYYSAQEETYFQDQPWTNRQIIAIICSPIIVYIIYRQRRRRYRF</sequence>
<reference evidence="2 3" key="1">
    <citation type="submission" date="2024-01" db="EMBL/GenBank/DDBJ databases">
        <title>The genome of the rayed Mediterranean limpet Patella caerulea (Linnaeus, 1758).</title>
        <authorList>
            <person name="Anh-Thu Weber A."/>
            <person name="Halstead-Nussloch G."/>
        </authorList>
    </citation>
    <scope>NUCLEOTIDE SEQUENCE [LARGE SCALE GENOMIC DNA]</scope>
    <source>
        <strain evidence="2">AATW-2023a</strain>
        <tissue evidence="2">Whole specimen</tissue>
    </source>
</reference>
<keyword evidence="3" id="KW-1185">Reference proteome</keyword>
<dbReference type="PANTHER" id="PTHR31389">
    <property type="entry name" value="LD39211P"/>
    <property type="match status" value="1"/>
</dbReference>
<organism evidence="2 3">
    <name type="scientific">Patella caerulea</name>
    <name type="common">Rayed Mediterranean limpet</name>
    <dbReference type="NCBI Taxonomy" id="87958"/>
    <lineage>
        <taxon>Eukaryota</taxon>
        <taxon>Metazoa</taxon>
        <taxon>Spiralia</taxon>
        <taxon>Lophotrochozoa</taxon>
        <taxon>Mollusca</taxon>
        <taxon>Gastropoda</taxon>
        <taxon>Patellogastropoda</taxon>
        <taxon>Patelloidea</taxon>
        <taxon>Patellidae</taxon>
        <taxon>Patella</taxon>
    </lineage>
</organism>
<comment type="caution">
    <text evidence="2">The sequence shown here is derived from an EMBL/GenBank/DDBJ whole genome shotgun (WGS) entry which is preliminary data.</text>
</comment>
<feature type="transmembrane region" description="Helical" evidence="1">
    <location>
        <begin position="381"/>
        <end position="400"/>
    </location>
</feature>
<proteinExistence type="predicted"/>
<evidence type="ECO:0000256" key="1">
    <source>
        <dbReference type="SAM" id="Phobius"/>
    </source>
</evidence>
<keyword evidence="1" id="KW-0472">Membrane</keyword>
<evidence type="ECO:0000313" key="3">
    <source>
        <dbReference type="Proteomes" id="UP001347796"/>
    </source>
</evidence>
<feature type="transmembrane region" description="Helical" evidence="1">
    <location>
        <begin position="34"/>
        <end position="62"/>
    </location>
</feature>
<dbReference type="Proteomes" id="UP001347796">
    <property type="component" value="Unassembled WGS sequence"/>
</dbReference>
<name>A0AAN8JKD4_PATCE</name>
<dbReference type="AlphaFoldDB" id="A0AAN8JKD4"/>
<evidence type="ECO:0000313" key="2">
    <source>
        <dbReference type="EMBL" id="KAK6177591.1"/>
    </source>
</evidence>
<accession>A0AAN8JKD4</accession>
<dbReference type="PANTHER" id="PTHR31389:SF4">
    <property type="entry name" value="LD39211P"/>
    <property type="match status" value="1"/>
</dbReference>
<keyword evidence="1" id="KW-0812">Transmembrane</keyword>
<protein>
    <submittedName>
        <fullName evidence="2">Uncharacterized protein</fullName>
    </submittedName>
</protein>
<keyword evidence="1" id="KW-1133">Transmembrane helix</keyword>
<dbReference type="Pfam" id="PF07801">
    <property type="entry name" value="DUF1647"/>
    <property type="match status" value="1"/>
</dbReference>